<name>A0A4U5R532_POPAL</name>
<gene>
    <name evidence="1" type="ORF">D5086_0000006520</name>
</gene>
<accession>A0A4U5R532</accession>
<reference evidence="1" key="1">
    <citation type="submission" date="2018-10" db="EMBL/GenBank/DDBJ databases">
        <title>Population genomic analysis revealed the cold adaptation of white poplar.</title>
        <authorList>
            <person name="Liu Y.-J."/>
        </authorList>
    </citation>
    <scope>NUCLEOTIDE SEQUENCE [LARGE SCALE GENOMIC DNA]</scope>
    <source>
        <strain evidence="1">PAL-ZL1</strain>
    </source>
</reference>
<sequence>MVKLAFPKYSGEDPTEWLSRVAQFFDFQGTNDNQKVGSLRDYQKNFERLGNRVHGWTQKALVGTFMGGLKSEIADGIRMFKLRTLKEAISLVRMRDKQLARTRRNEEHKDYVSIAIVNSPLDISAKGLNFSFLSANLQNMKWKKKNFGYQITWGIKLNQKSHYMH</sequence>
<proteinExistence type="predicted"/>
<protein>
    <recommendedName>
        <fullName evidence="2">Retrotransposon gag domain-containing protein</fullName>
    </recommendedName>
</protein>
<dbReference type="EMBL" id="RCHU01000013">
    <property type="protein sequence ID" value="TKS18169.1"/>
    <property type="molecule type" value="Genomic_DNA"/>
</dbReference>
<comment type="caution">
    <text evidence="1">The sequence shown here is derived from an EMBL/GenBank/DDBJ whole genome shotgun (WGS) entry which is preliminary data.</text>
</comment>
<evidence type="ECO:0008006" key="2">
    <source>
        <dbReference type="Google" id="ProtNLM"/>
    </source>
</evidence>
<dbReference type="AlphaFoldDB" id="A0A4U5R532"/>
<organism evidence="1">
    <name type="scientific">Populus alba</name>
    <name type="common">White poplar</name>
    <dbReference type="NCBI Taxonomy" id="43335"/>
    <lineage>
        <taxon>Eukaryota</taxon>
        <taxon>Viridiplantae</taxon>
        <taxon>Streptophyta</taxon>
        <taxon>Embryophyta</taxon>
        <taxon>Tracheophyta</taxon>
        <taxon>Spermatophyta</taxon>
        <taxon>Magnoliopsida</taxon>
        <taxon>eudicotyledons</taxon>
        <taxon>Gunneridae</taxon>
        <taxon>Pentapetalae</taxon>
        <taxon>rosids</taxon>
        <taxon>fabids</taxon>
        <taxon>Malpighiales</taxon>
        <taxon>Salicaceae</taxon>
        <taxon>Saliceae</taxon>
        <taxon>Populus</taxon>
    </lineage>
</organism>
<evidence type="ECO:0000313" key="1">
    <source>
        <dbReference type="EMBL" id="TKS18169.1"/>
    </source>
</evidence>